<comment type="subcellular location">
    <subcellularLocation>
        <location evidence="1">Membrane</location>
        <topology evidence="1">Multi-pass membrane protein</topology>
    </subcellularLocation>
</comment>
<accession>J9EA00</accession>
<gene>
    <name evidence="11" type="ORF">AaeL_AAEL017188</name>
</gene>
<proteinExistence type="inferred from homology"/>
<dbReference type="Proteomes" id="UP000682892">
    <property type="component" value="Unassembled WGS sequence"/>
</dbReference>
<keyword evidence="5" id="KW-0547">Nucleotide-binding</keyword>
<dbReference type="Pfam" id="PF00005">
    <property type="entry name" value="ABC_tran"/>
    <property type="match status" value="1"/>
</dbReference>
<reference evidence="11" key="2">
    <citation type="journal article" date="2007" name="Science">
        <title>Genome sequence of Aedes aegypti, a major arbovirus vector.</title>
        <authorList>
            <person name="Nene V."/>
            <person name="Wortman J.R."/>
            <person name="Lawson D."/>
            <person name="Haas B."/>
            <person name="Kodira C."/>
            <person name="Tu Z.J."/>
            <person name="Loftus B."/>
            <person name="Xi Z."/>
            <person name="Megy K."/>
            <person name="Grabherr M."/>
            <person name="Ren Q."/>
            <person name="Zdobnov E.M."/>
            <person name="Lobo N.F."/>
            <person name="Campbell K.S."/>
            <person name="Brown S.E."/>
            <person name="Bonaldo M.F."/>
            <person name="Zhu J."/>
            <person name="Sinkins S.P."/>
            <person name="Hogenkamp D.G."/>
            <person name="Amedeo P."/>
            <person name="Arensburger P."/>
            <person name="Atkinson P.W."/>
            <person name="Bidwell S."/>
            <person name="Biedler J."/>
            <person name="Birney E."/>
            <person name="Bruggner R.V."/>
            <person name="Costas J."/>
            <person name="Coy M.R."/>
            <person name="Crabtree J."/>
            <person name="Crawford M."/>
            <person name="Debruyn B."/>
            <person name="Decaprio D."/>
            <person name="Eiglmeier K."/>
            <person name="Eisenstadt E."/>
            <person name="El-Dorry H."/>
            <person name="Gelbart W.M."/>
            <person name="Gomes S.L."/>
            <person name="Hammond M."/>
            <person name="Hannick L.I."/>
            <person name="Hogan J.R."/>
            <person name="Holmes M.H."/>
            <person name="Jaffe D."/>
            <person name="Johnston J.S."/>
            <person name="Kennedy R.C."/>
            <person name="Koo H."/>
            <person name="Kravitz S."/>
            <person name="Kriventseva E.V."/>
            <person name="Kulp D."/>
            <person name="Labutti K."/>
            <person name="Lee E."/>
            <person name="Li S."/>
            <person name="Lovin D.D."/>
            <person name="Mao C."/>
            <person name="Mauceli E."/>
            <person name="Menck C.F."/>
            <person name="Miller J.R."/>
            <person name="Montgomery P."/>
            <person name="Mori A."/>
            <person name="Nascimento A.L."/>
            <person name="Naveira H.F."/>
            <person name="Nusbaum C."/>
            <person name="O'leary S."/>
            <person name="Orvis J."/>
            <person name="Pertea M."/>
            <person name="Quesneville H."/>
            <person name="Reidenbach K.R."/>
            <person name="Rogers Y.H."/>
            <person name="Roth C.W."/>
            <person name="Schneider J.R."/>
            <person name="Schatz M."/>
            <person name="Shumway M."/>
            <person name="Stanke M."/>
            <person name="Stinson E.O."/>
            <person name="Tubio J.M."/>
            <person name="Vanzee J.P."/>
            <person name="Verjovski-Almeida S."/>
            <person name="Werner D."/>
            <person name="White O."/>
            <person name="Wyder S."/>
            <person name="Zeng Q."/>
            <person name="Zhao Q."/>
            <person name="Zhao Y."/>
            <person name="Hill C.A."/>
            <person name="Raikhel A.S."/>
            <person name="Soares M.B."/>
            <person name="Knudson D.L."/>
            <person name="Lee N.H."/>
            <person name="Galagan J."/>
            <person name="Salzberg S.L."/>
            <person name="Paulsen I.T."/>
            <person name="Dimopoulos G."/>
            <person name="Collins F.H."/>
            <person name="Birren B."/>
            <person name="Fraser-Liggett C.M."/>
            <person name="Severson D.W."/>
        </authorList>
    </citation>
    <scope>NUCLEOTIDE SEQUENCE [LARGE SCALE GENOMIC DNA]</scope>
    <source>
        <strain evidence="11">Liverpool</strain>
    </source>
</reference>
<dbReference type="InterPro" id="IPR013525">
    <property type="entry name" value="ABC2_TM"/>
</dbReference>
<dbReference type="SMART" id="SM00382">
    <property type="entry name" value="AAA"/>
    <property type="match status" value="1"/>
</dbReference>
<dbReference type="PROSITE" id="PS00211">
    <property type="entry name" value="ABC_TRANSPORTER_1"/>
    <property type="match status" value="1"/>
</dbReference>
<keyword evidence="6" id="KW-0067">ATP-binding</keyword>
<dbReference type="PANTHER" id="PTHR48041">
    <property type="entry name" value="ABC TRANSPORTER G FAMILY MEMBER 28"/>
    <property type="match status" value="1"/>
</dbReference>
<dbReference type="EMBL" id="CH477410">
    <property type="protein sequence ID" value="EJY57661.1"/>
    <property type="molecule type" value="Genomic_DNA"/>
</dbReference>
<feature type="domain" description="ABC transporter" evidence="10">
    <location>
        <begin position="1"/>
        <end position="219"/>
    </location>
</feature>
<evidence type="ECO:0000256" key="4">
    <source>
        <dbReference type="ARBA" id="ARBA00022692"/>
    </source>
</evidence>
<dbReference type="GO" id="GO:0140359">
    <property type="term" value="F:ABC-type transporter activity"/>
    <property type="evidence" value="ECO:0007669"/>
    <property type="project" value="InterPro"/>
</dbReference>
<keyword evidence="7 9" id="KW-1133">Transmembrane helix</keyword>
<dbReference type="PANTHER" id="PTHR48041:SF116">
    <property type="entry name" value="PROTEIN BROWN"/>
    <property type="match status" value="1"/>
</dbReference>
<protein>
    <submittedName>
        <fullName evidence="11">AAEL017188-PA</fullName>
    </submittedName>
</protein>
<reference evidence="11" key="3">
    <citation type="submission" date="2012-09" db="EMBL/GenBank/DDBJ databases">
        <authorList>
            <consortium name="VectorBase"/>
        </authorList>
    </citation>
    <scope>NUCLEOTIDE SEQUENCE</scope>
    <source>
        <strain evidence="11">Liverpool</strain>
    </source>
</reference>
<dbReference type="Pfam" id="PF14223">
    <property type="entry name" value="Retrotran_gag_2"/>
    <property type="match status" value="1"/>
</dbReference>
<feature type="transmembrane region" description="Helical" evidence="9">
    <location>
        <begin position="444"/>
        <end position="471"/>
    </location>
</feature>
<dbReference type="InterPro" id="IPR017871">
    <property type="entry name" value="ABC_transporter-like_CS"/>
</dbReference>
<feature type="non-terminal residue" evidence="11">
    <location>
        <position position="624"/>
    </location>
</feature>
<evidence type="ECO:0000256" key="2">
    <source>
        <dbReference type="ARBA" id="ARBA00005814"/>
    </source>
</evidence>
<dbReference type="SUPFAM" id="SSF52540">
    <property type="entry name" value="P-loop containing nucleoside triphosphate hydrolases"/>
    <property type="match status" value="1"/>
</dbReference>
<evidence type="ECO:0000313" key="11">
    <source>
        <dbReference type="EMBL" id="EJY57661.1"/>
    </source>
</evidence>
<dbReference type="InterPro" id="IPR003439">
    <property type="entry name" value="ABC_transporter-like_ATP-bd"/>
</dbReference>
<organism evidence="11 12">
    <name type="scientific">Aedes aegypti</name>
    <name type="common">Yellowfever mosquito</name>
    <name type="synonym">Culex aegypti</name>
    <dbReference type="NCBI Taxonomy" id="7159"/>
    <lineage>
        <taxon>Eukaryota</taxon>
        <taxon>Metazoa</taxon>
        <taxon>Ecdysozoa</taxon>
        <taxon>Arthropoda</taxon>
        <taxon>Hexapoda</taxon>
        <taxon>Insecta</taxon>
        <taxon>Pterygota</taxon>
        <taxon>Neoptera</taxon>
        <taxon>Endopterygota</taxon>
        <taxon>Diptera</taxon>
        <taxon>Nematocera</taxon>
        <taxon>Culicoidea</taxon>
        <taxon>Culicidae</taxon>
        <taxon>Culicinae</taxon>
        <taxon>Aedini</taxon>
        <taxon>Aedes</taxon>
        <taxon>Stegomyia</taxon>
    </lineage>
</organism>
<feature type="transmembrane region" description="Helical" evidence="9">
    <location>
        <begin position="400"/>
        <end position="423"/>
    </location>
</feature>
<dbReference type="Pfam" id="PF01061">
    <property type="entry name" value="ABC2_membrane"/>
    <property type="match status" value="1"/>
</dbReference>
<keyword evidence="8 9" id="KW-0472">Membrane</keyword>
<dbReference type="PhylomeDB" id="J9EA00"/>
<evidence type="ECO:0000256" key="9">
    <source>
        <dbReference type="SAM" id="Phobius"/>
    </source>
</evidence>
<feature type="transmembrane region" description="Helical" evidence="9">
    <location>
        <begin position="477"/>
        <end position="502"/>
    </location>
</feature>
<dbReference type="AlphaFoldDB" id="J9EA00"/>
<name>J9EA00_AEDAE</name>
<dbReference type="InterPro" id="IPR027417">
    <property type="entry name" value="P-loop_NTPase"/>
</dbReference>
<evidence type="ECO:0000256" key="8">
    <source>
        <dbReference type="ARBA" id="ARBA00023136"/>
    </source>
</evidence>
<dbReference type="VEuPathDB" id="VectorBase:AAEL017188"/>
<feature type="transmembrane region" description="Helical" evidence="9">
    <location>
        <begin position="195"/>
        <end position="212"/>
    </location>
</feature>
<dbReference type="InterPro" id="IPR050352">
    <property type="entry name" value="ABCG_transporters"/>
</dbReference>
<evidence type="ECO:0000256" key="7">
    <source>
        <dbReference type="ARBA" id="ARBA00022989"/>
    </source>
</evidence>
<feature type="transmembrane region" description="Helical" evidence="9">
    <location>
        <begin position="514"/>
        <end position="535"/>
    </location>
</feature>
<dbReference type="GO" id="GO:0005886">
    <property type="term" value="C:plasma membrane"/>
    <property type="evidence" value="ECO:0007669"/>
    <property type="project" value="TreeGrafter"/>
</dbReference>
<evidence type="ECO:0000256" key="6">
    <source>
        <dbReference type="ARBA" id="ARBA00022840"/>
    </source>
</evidence>
<keyword evidence="4 9" id="KW-0812">Transmembrane</keyword>
<dbReference type="PROSITE" id="PS50893">
    <property type="entry name" value="ABC_TRANSPORTER_2"/>
    <property type="match status" value="1"/>
</dbReference>
<keyword evidence="3" id="KW-0813">Transport</keyword>
<evidence type="ECO:0000259" key="10">
    <source>
        <dbReference type="PROSITE" id="PS50893"/>
    </source>
</evidence>
<evidence type="ECO:0000256" key="3">
    <source>
        <dbReference type="ARBA" id="ARBA00022448"/>
    </source>
</evidence>
<evidence type="ECO:0000256" key="5">
    <source>
        <dbReference type="ARBA" id="ARBA00022741"/>
    </source>
</evidence>
<dbReference type="GO" id="GO:0016887">
    <property type="term" value="F:ATP hydrolysis activity"/>
    <property type="evidence" value="ECO:0007669"/>
    <property type="project" value="InterPro"/>
</dbReference>
<sequence length="624" mass="70171">ASGAIRSGDLVAVMGASGAGKTTLLAAISMRLVAEVHGNVLINGLYVSQTQMKRLSGFVPQFEIAVQSLTVREHLSFVVVFKVHTFSQLKGVQNHRMNQVIKELQLDKCEDTRISNLSGGERKKVNLAGELLTEPDILFCDEPTTGLDSFSALAVLKTLRKIALKGRKAVICTIHHPTSDAFQCFTDIVLVRKEALVGIGFAFLLNAGLELAEKLKITMVLRSMPESYHFLASALEARPDADVTMQLVRSKLMDEYHKRQERSGKSSSAAKDYPVIHFPLPINCNPADHYFKLVCDYSQIDHVENDHHLQQQQALERETDSKTRYEIVRKCHMENIGKKDNHHACWPSQLQLLLRRGVIDSVRNIRQHVIVTLLFLITSITISALYFHVTPTSQTAIQDIRGALFLMVCELIYTISYAVFYVFSYEMPLLRREVGEQMYRLSAYYVHKALLTVPKAIFHSYLFIGIIYGFVQFSTGFATYVGMAAVCTVASLLGVSYGYLFTCITGSLEMSLEAANLIFLLYNLLGGLYLNVVAFPVSKYLSFFFFASEGVSIYYWQGVQNITCDEGRNVTCLRNGEAVLQDYGYGTSLDTVYFNYLVMAAEILVIHFAAYLCLRRFVRRVGFY</sequence>
<feature type="transmembrane region" description="Helical" evidence="9">
    <location>
        <begin position="593"/>
        <end position="614"/>
    </location>
</feature>
<feature type="transmembrane region" description="Helical" evidence="9">
    <location>
        <begin position="369"/>
        <end position="388"/>
    </location>
</feature>
<evidence type="ECO:0000313" key="12">
    <source>
        <dbReference type="Proteomes" id="UP000682892"/>
    </source>
</evidence>
<comment type="similarity">
    <text evidence="2">Belongs to the ABC transporter superfamily. ABCG family. Eye pigment precursor importer (TC 3.A.1.204) subfamily.</text>
</comment>
<dbReference type="Gene3D" id="3.40.50.300">
    <property type="entry name" value="P-loop containing nucleotide triphosphate hydrolases"/>
    <property type="match status" value="1"/>
</dbReference>
<dbReference type="InterPro" id="IPR003593">
    <property type="entry name" value="AAA+_ATPase"/>
</dbReference>
<reference evidence="11" key="1">
    <citation type="submission" date="2005-10" db="EMBL/GenBank/DDBJ databases">
        <authorList>
            <person name="Loftus B.J."/>
            <person name="Nene V.M."/>
            <person name="Hannick L.I."/>
            <person name="Bidwell S."/>
            <person name="Haas B."/>
            <person name="Amedeo P."/>
            <person name="Orvis J."/>
            <person name="Wortman J.R."/>
            <person name="White O.R."/>
            <person name="Salzberg S."/>
            <person name="Shumway M."/>
            <person name="Koo H."/>
            <person name="Zhao Y."/>
            <person name="Holmes M."/>
            <person name="Miller J."/>
            <person name="Schatz M."/>
            <person name="Pop M."/>
            <person name="Pai G."/>
            <person name="Utterback T."/>
            <person name="Rogers Y.-H."/>
            <person name="Kravitz S."/>
            <person name="Fraser C.M."/>
        </authorList>
    </citation>
    <scope>NUCLEOTIDE SEQUENCE</scope>
    <source>
        <strain evidence="11">Liverpool</strain>
    </source>
</reference>
<evidence type="ECO:0000256" key="1">
    <source>
        <dbReference type="ARBA" id="ARBA00004141"/>
    </source>
</evidence>
<dbReference type="GO" id="GO:0005524">
    <property type="term" value="F:ATP binding"/>
    <property type="evidence" value="ECO:0007669"/>
    <property type="project" value="UniProtKB-KW"/>
</dbReference>